<sequence>GQPGRVDRVPGHPDRGRGLPRRAELHQAVQAALQHSPARRQVVPLHRHLARRGLSARLLHARAPPPRPLLFRPVLERPARARDPRPPRQGLPVPHLRRDGARTGDGKPVPRLLHQALRGPLRGIRLQGGLPPQHRRDRRLSLGSLPRDRARARQRHGGRCAGAGVRGGGGVSQQAQGGALAARTPAHLQRGGGNGRRDRRGRRGHRRQRPGLPDPRRHPGRSPELLPRERGRARRARGRGGVRAPVLRQLAGDPAAGPRPSGNRPRADGHAGRGAGRAPRRTGRDPYARARRQAPHLRAGRAQRPPRPRPGPAAQRAPAYGADRRPRGTSGHARHAGDPHAHRVFRHLEPRRDPHRGLDGGVRGRRPQEVGLPALRRPRGRPGRFRGHERGPLAADGRLRCAPRALASREELRRELRHRARPDRHRRGQGPALGRARRAERVPRPRRDRGLPGQADRGGLPARSAPAARACTRERSAPAPPAHPGRGPSLRNRVPPRPPRQGDDALDPRRSAGGGTGAQAAAAEPLRLAGAVPGGEPRGARGGAGPAGEGGARDQLASTQGGV</sequence>
<proteinExistence type="predicted"/>
<organism evidence="2">
    <name type="scientific">uncultured Solirubrobacterales bacterium</name>
    <dbReference type="NCBI Taxonomy" id="768556"/>
    <lineage>
        <taxon>Bacteria</taxon>
        <taxon>Bacillati</taxon>
        <taxon>Actinomycetota</taxon>
        <taxon>Thermoleophilia</taxon>
        <taxon>Solirubrobacterales</taxon>
        <taxon>environmental samples</taxon>
    </lineage>
</organism>
<feature type="non-terminal residue" evidence="2">
    <location>
        <position position="1"/>
    </location>
</feature>
<feature type="compositionally biased region" description="Low complexity" evidence="1">
    <location>
        <begin position="518"/>
        <end position="531"/>
    </location>
</feature>
<feature type="compositionally biased region" description="Gly residues" evidence="1">
    <location>
        <begin position="532"/>
        <end position="550"/>
    </location>
</feature>
<feature type="compositionally biased region" description="Basic and acidic residues" evidence="1">
    <location>
        <begin position="96"/>
        <end position="105"/>
    </location>
</feature>
<feature type="region of interest" description="Disordered" evidence="1">
    <location>
        <begin position="123"/>
        <end position="402"/>
    </location>
</feature>
<protein>
    <submittedName>
        <fullName evidence="2">Excinuclease ABC subunit C</fullName>
    </submittedName>
</protein>
<feature type="region of interest" description="Disordered" evidence="1">
    <location>
        <begin position="1"/>
        <end position="25"/>
    </location>
</feature>
<dbReference type="EMBL" id="CADCVV010000190">
    <property type="protein sequence ID" value="CAA9516859.1"/>
    <property type="molecule type" value="Genomic_DNA"/>
</dbReference>
<gene>
    <name evidence="2" type="ORF">AVDCRST_MAG17-2336</name>
</gene>
<feature type="compositionally biased region" description="Basic and acidic residues" evidence="1">
    <location>
        <begin position="500"/>
        <end position="510"/>
    </location>
</feature>
<feature type="compositionally biased region" description="Gly residues" evidence="1">
    <location>
        <begin position="159"/>
        <end position="171"/>
    </location>
</feature>
<feature type="region of interest" description="Disordered" evidence="1">
    <location>
        <begin position="76"/>
        <end position="110"/>
    </location>
</feature>
<feature type="compositionally biased region" description="Basic residues" evidence="1">
    <location>
        <begin position="376"/>
        <end position="385"/>
    </location>
</feature>
<feature type="compositionally biased region" description="Low complexity" evidence="1">
    <location>
        <begin position="172"/>
        <end position="183"/>
    </location>
</feature>
<accession>A0A6J4T8G6</accession>
<name>A0A6J4T8G6_9ACTN</name>
<feature type="region of interest" description="Disordered" evidence="1">
    <location>
        <begin position="415"/>
        <end position="563"/>
    </location>
</feature>
<evidence type="ECO:0000313" key="2">
    <source>
        <dbReference type="EMBL" id="CAA9516859.1"/>
    </source>
</evidence>
<evidence type="ECO:0000256" key="1">
    <source>
        <dbReference type="SAM" id="MobiDB-lite"/>
    </source>
</evidence>
<feature type="compositionally biased region" description="Basic and acidic residues" evidence="1">
    <location>
        <begin position="76"/>
        <end position="86"/>
    </location>
</feature>
<feature type="compositionally biased region" description="Basic residues" evidence="1">
    <location>
        <begin position="231"/>
        <end position="240"/>
    </location>
</feature>
<reference evidence="2" key="1">
    <citation type="submission" date="2020-02" db="EMBL/GenBank/DDBJ databases">
        <authorList>
            <person name="Meier V. D."/>
        </authorList>
    </citation>
    <scope>NUCLEOTIDE SEQUENCE</scope>
    <source>
        <strain evidence="2">AVDCRST_MAG17</strain>
    </source>
</reference>
<feature type="compositionally biased region" description="Basic residues" evidence="1">
    <location>
        <begin position="197"/>
        <end position="209"/>
    </location>
</feature>
<feature type="compositionally biased region" description="Basic residues" evidence="1">
    <location>
        <begin position="415"/>
        <end position="428"/>
    </location>
</feature>
<feature type="compositionally biased region" description="Basic and acidic residues" evidence="1">
    <location>
        <begin position="335"/>
        <end position="358"/>
    </location>
</feature>
<feature type="compositionally biased region" description="Basic residues" evidence="1">
    <location>
        <begin position="289"/>
        <end position="307"/>
    </location>
</feature>
<dbReference type="AlphaFoldDB" id="A0A6J4T8G6"/>
<feature type="non-terminal residue" evidence="2">
    <location>
        <position position="563"/>
    </location>
</feature>
<feature type="compositionally biased region" description="Basic and acidic residues" evidence="1">
    <location>
        <begin position="437"/>
        <end position="450"/>
    </location>
</feature>